<dbReference type="PANTHER" id="PTHR31471:SF13">
    <property type="entry name" value="REMORIN FAMILY PROTEIN"/>
    <property type="match status" value="1"/>
</dbReference>
<organism evidence="5 7">
    <name type="scientific">Acorus calamus</name>
    <name type="common">Sweet flag</name>
    <dbReference type="NCBI Taxonomy" id="4465"/>
    <lineage>
        <taxon>Eukaryota</taxon>
        <taxon>Viridiplantae</taxon>
        <taxon>Streptophyta</taxon>
        <taxon>Embryophyta</taxon>
        <taxon>Tracheophyta</taxon>
        <taxon>Spermatophyta</taxon>
        <taxon>Magnoliopsida</taxon>
        <taxon>Liliopsida</taxon>
        <taxon>Acoraceae</taxon>
        <taxon>Acorus</taxon>
    </lineage>
</organism>
<sequence length="556" mass="59360">MIGLGFQTTVEKNHQTKKKTKKRRPSSSRSSAREDDLDVNSPDSVIFNLFSSASGSAVGRCSSASDAPDNLLFNLPDIPSGFPFFSSECQTRRSRSNATGRKHRRRRPASLDLSEQEGSTAGDAAAAAPVVVVSSSPRLVSAGVLAMKRASVPSRRSSGTFPSPGTPAGLQKGWNSERVPLPNRRCGNSGGAVSGVLPFGNGRALPSKWEDAEKWIFSPVSGDNVGRAAALLPPQQRRPKSKSGPLGGVGLSAPGGIGCYSVCSPLVQGFEGGRVRGTLMGIGGSPFSAGVLIPDRAGHRVGGGGGVDRVEGRSSSAETEPCMVRSASVHGWSDLLVPSSLPSSQDEKAEGTKDASTMISPPVLSKDMATQMSPEGSSQSSLTERPQISSPSRSNDHPIANSQSHLSKLEVRDVQVDDRVTVTRWSKKQISRVSVKGGSANIMEWKKKTAEVRTSAWEVAETAKLKREEAKITAWENLQKAKAEAAIRKLEMKLEKKRSSSMDKILNKLKSAQRKAQEMRNIVSSIQSNQVARTPSFRSTRQMGSLSGCFTCHAFY</sequence>
<feature type="domain" description="Remorin C-terminal" evidence="4">
    <location>
        <begin position="450"/>
        <end position="534"/>
    </location>
</feature>
<feature type="coiled-coil region" evidence="2">
    <location>
        <begin position="480"/>
        <end position="529"/>
    </location>
</feature>
<dbReference type="InterPro" id="IPR005516">
    <property type="entry name" value="Remorin_C"/>
</dbReference>
<accession>A0AAV9CGE0</accession>
<reference evidence="5" key="2">
    <citation type="submission" date="2023-06" db="EMBL/GenBank/DDBJ databases">
        <authorList>
            <person name="Ma L."/>
            <person name="Liu K.-W."/>
            <person name="Li Z."/>
            <person name="Hsiao Y.-Y."/>
            <person name="Qi Y."/>
            <person name="Fu T."/>
            <person name="Tang G."/>
            <person name="Zhang D."/>
            <person name="Sun W.-H."/>
            <person name="Liu D.-K."/>
            <person name="Li Y."/>
            <person name="Chen G.-Z."/>
            <person name="Liu X.-D."/>
            <person name="Liao X.-Y."/>
            <person name="Jiang Y.-T."/>
            <person name="Yu X."/>
            <person name="Hao Y."/>
            <person name="Huang J."/>
            <person name="Zhao X.-W."/>
            <person name="Ke S."/>
            <person name="Chen Y.-Y."/>
            <person name="Wu W.-L."/>
            <person name="Hsu J.-L."/>
            <person name="Lin Y.-F."/>
            <person name="Huang M.-D."/>
            <person name="Li C.-Y."/>
            <person name="Huang L."/>
            <person name="Wang Z.-W."/>
            <person name="Zhao X."/>
            <person name="Zhong W.-Y."/>
            <person name="Peng D.-H."/>
            <person name="Ahmad S."/>
            <person name="Lan S."/>
            <person name="Zhang J.-S."/>
            <person name="Tsai W.-C."/>
            <person name="Van De Peer Y."/>
            <person name="Liu Z.-J."/>
        </authorList>
    </citation>
    <scope>NUCLEOTIDE SEQUENCE</scope>
    <source>
        <strain evidence="5">CP</strain>
        <tissue evidence="5">Leaves</tissue>
    </source>
</reference>
<keyword evidence="2" id="KW-0175">Coiled coil</keyword>
<feature type="compositionally biased region" description="Polar residues" evidence="3">
    <location>
        <begin position="154"/>
        <end position="163"/>
    </location>
</feature>
<dbReference type="Proteomes" id="UP001180020">
    <property type="component" value="Unassembled WGS sequence"/>
</dbReference>
<feature type="compositionally biased region" description="Basic residues" evidence="3">
    <location>
        <begin position="92"/>
        <end position="108"/>
    </location>
</feature>
<proteinExistence type="inferred from homology"/>
<name>A0AAV9CGE0_ACOCL</name>
<dbReference type="EMBL" id="JAUJYO010000019">
    <property type="protein sequence ID" value="KAK1288025.1"/>
    <property type="molecule type" value="Genomic_DNA"/>
</dbReference>
<dbReference type="AlphaFoldDB" id="A0AAV9CGE0"/>
<comment type="caution">
    <text evidence="5">The sequence shown here is derived from an EMBL/GenBank/DDBJ whole genome shotgun (WGS) entry which is preliminary data.</text>
</comment>
<evidence type="ECO:0000259" key="4">
    <source>
        <dbReference type="Pfam" id="PF03763"/>
    </source>
</evidence>
<feature type="region of interest" description="Disordered" evidence="3">
    <location>
        <begin position="338"/>
        <end position="407"/>
    </location>
</feature>
<feature type="compositionally biased region" description="Polar residues" evidence="3">
    <location>
        <begin position="1"/>
        <end position="10"/>
    </location>
</feature>
<gene>
    <name evidence="5" type="ORF">QJS10_CPB19g01767</name>
    <name evidence="6" type="ORF">QJS10_CPB19g01775</name>
</gene>
<reference evidence="5" key="1">
    <citation type="journal article" date="2023" name="Nat. Commun.">
        <title>Diploid and tetraploid genomes of Acorus and the evolution of monocots.</title>
        <authorList>
            <person name="Ma L."/>
            <person name="Liu K.W."/>
            <person name="Li Z."/>
            <person name="Hsiao Y.Y."/>
            <person name="Qi Y."/>
            <person name="Fu T."/>
            <person name="Tang G.D."/>
            <person name="Zhang D."/>
            <person name="Sun W.H."/>
            <person name="Liu D.K."/>
            <person name="Li Y."/>
            <person name="Chen G.Z."/>
            <person name="Liu X.D."/>
            <person name="Liao X.Y."/>
            <person name="Jiang Y.T."/>
            <person name="Yu X."/>
            <person name="Hao Y."/>
            <person name="Huang J."/>
            <person name="Zhao X.W."/>
            <person name="Ke S."/>
            <person name="Chen Y.Y."/>
            <person name="Wu W.L."/>
            <person name="Hsu J.L."/>
            <person name="Lin Y.F."/>
            <person name="Huang M.D."/>
            <person name="Li C.Y."/>
            <person name="Huang L."/>
            <person name="Wang Z.W."/>
            <person name="Zhao X."/>
            <person name="Zhong W.Y."/>
            <person name="Peng D.H."/>
            <person name="Ahmad S."/>
            <person name="Lan S."/>
            <person name="Zhang J.S."/>
            <person name="Tsai W.C."/>
            <person name="Van de Peer Y."/>
            <person name="Liu Z.J."/>
        </authorList>
    </citation>
    <scope>NUCLEOTIDE SEQUENCE</scope>
    <source>
        <strain evidence="5">CP</strain>
    </source>
</reference>
<evidence type="ECO:0000256" key="3">
    <source>
        <dbReference type="SAM" id="MobiDB-lite"/>
    </source>
</evidence>
<dbReference type="PANTHER" id="PTHR31471">
    <property type="entry name" value="OS02G0116800 PROTEIN"/>
    <property type="match status" value="1"/>
</dbReference>
<protein>
    <recommendedName>
        <fullName evidence="4">Remorin C-terminal domain-containing protein</fullName>
    </recommendedName>
</protein>
<evidence type="ECO:0000256" key="2">
    <source>
        <dbReference type="SAM" id="Coils"/>
    </source>
</evidence>
<feature type="region of interest" description="Disordered" evidence="3">
    <location>
        <begin position="1"/>
        <end position="41"/>
    </location>
</feature>
<evidence type="ECO:0000313" key="5">
    <source>
        <dbReference type="EMBL" id="KAK1288025.1"/>
    </source>
</evidence>
<dbReference type="EMBL" id="JAUJYO010000019">
    <property type="protein sequence ID" value="KAK1288920.1"/>
    <property type="molecule type" value="Genomic_DNA"/>
</dbReference>
<feature type="compositionally biased region" description="Basic residues" evidence="3">
    <location>
        <begin position="15"/>
        <end position="26"/>
    </location>
</feature>
<keyword evidence="7" id="KW-1185">Reference proteome</keyword>
<evidence type="ECO:0000313" key="7">
    <source>
        <dbReference type="Proteomes" id="UP001180020"/>
    </source>
</evidence>
<feature type="region of interest" description="Disordered" evidence="3">
    <location>
        <begin position="300"/>
        <end position="322"/>
    </location>
</feature>
<feature type="region of interest" description="Disordered" evidence="3">
    <location>
        <begin position="154"/>
        <end position="175"/>
    </location>
</feature>
<comment type="similarity">
    <text evidence="1">Belongs to the remorin family.</text>
</comment>
<evidence type="ECO:0000256" key="1">
    <source>
        <dbReference type="ARBA" id="ARBA00005711"/>
    </source>
</evidence>
<feature type="compositionally biased region" description="Polar residues" evidence="3">
    <location>
        <begin position="368"/>
        <end position="393"/>
    </location>
</feature>
<dbReference type="Pfam" id="PF03763">
    <property type="entry name" value="Remorin_C"/>
    <property type="match status" value="1"/>
</dbReference>
<feature type="region of interest" description="Disordered" evidence="3">
    <location>
        <begin position="89"/>
        <end position="126"/>
    </location>
</feature>
<evidence type="ECO:0000313" key="6">
    <source>
        <dbReference type="EMBL" id="KAK1288920.1"/>
    </source>
</evidence>